<dbReference type="GO" id="GO:0003676">
    <property type="term" value="F:nucleic acid binding"/>
    <property type="evidence" value="ECO:0007669"/>
    <property type="project" value="InterPro"/>
</dbReference>
<dbReference type="Pfam" id="PF13333">
    <property type="entry name" value="rve_2"/>
    <property type="match status" value="1"/>
</dbReference>
<dbReference type="EMBL" id="AWEZ01000065">
    <property type="protein sequence ID" value="ERL06455.1"/>
    <property type="molecule type" value="Genomic_DNA"/>
</dbReference>
<keyword evidence="4" id="KW-1185">Reference proteome</keyword>
<dbReference type="STRING" id="1125712.HMPREF1316_2685"/>
<dbReference type="PANTHER" id="PTHR46889">
    <property type="entry name" value="TRANSPOSASE INSF FOR INSERTION SEQUENCE IS3B-RELATED"/>
    <property type="match status" value="1"/>
</dbReference>
<protein>
    <submittedName>
        <fullName evidence="3">Integrase core domain protein</fullName>
    </submittedName>
</protein>
<dbReference type="AlphaFoldDB" id="U2TJ11"/>
<proteinExistence type="predicted"/>
<feature type="region of interest" description="Disordered" evidence="1">
    <location>
        <begin position="153"/>
        <end position="184"/>
    </location>
</feature>
<name>U2TJ11_9ACTN</name>
<dbReference type="InterPro" id="IPR001584">
    <property type="entry name" value="Integrase_cat-core"/>
</dbReference>
<evidence type="ECO:0000259" key="2">
    <source>
        <dbReference type="PROSITE" id="PS50994"/>
    </source>
</evidence>
<dbReference type="Gene3D" id="3.30.420.10">
    <property type="entry name" value="Ribonuclease H-like superfamily/Ribonuclease H"/>
    <property type="match status" value="1"/>
</dbReference>
<dbReference type="InterPro" id="IPR012337">
    <property type="entry name" value="RNaseH-like_sf"/>
</dbReference>
<dbReference type="InterPro" id="IPR048020">
    <property type="entry name" value="Transpos_IS3"/>
</dbReference>
<dbReference type="Proteomes" id="UP000016638">
    <property type="component" value="Unassembled WGS sequence"/>
</dbReference>
<reference evidence="3 4" key="1">
    <citation type="submission" date="2013-08" db="EMBL/GenBank/DDBJ databases">
        <authorList>
            <person name="Durkin A.S."/>
            <person name="Haft D.R."/>
            <person name="McCorrison J."/>
            <person name="Torralba M."/>
            <person name="Gillis M."/>
            <person name="Haft D.H."/>
            <person name="Methe B."/>
            <person name="Sutton G."/>
            <person name="Nelson K.E."/>
        </authorList>
    </citation>
    <scope>NUCLEOTIDE SEQUENCE [LARGE SCALE GENOMIC DNA]</scope>
    <source>
        <strain evidence="3 4">F0195</strain>
    </source>
</reference>
<comment type="caution">
    <text evidence="3">The sequence shown here is derived from an EMBL/GenBank/DDBJ whole genome shotgun (WGS) entry which is preliminary data.</text>
</comment>
<dbReference type="eggNOG" id="COG2801">
    <property type="taxonomic scope" value="Bacteria"/>
</dbReference>
<dbReference type="InterPro" id="IPR050900">
    <property type="entry name" value="Transposase_IS3/IS150/IS904"/>
</dbReference>
<sequence length="538" mass="59143">MYTPEQRARAVELCIRYGLKAAATIRELGYPSRAQLVAWYREWRDSAGTLAERSLGRYSEEQRRAAVNHYLEHGRRNACTGRGLGYPKSTQKHRGWVDELAPGKRRASGPRAFTLEEERKAVAAPVGRAGGARRIADEVGPTRRTPYKWKRELLPGKEPPMPDTSDAVPSGAPDAGAARPAPATQADIDALGARKAELERELRQLEPRRDVMGGAIEVLGKGAGADPADELTNRERTLLVESLRPKRGPCELLSALDMARSSHQCQPSAIAAGDRDAGAREMVCAVFDASDGAHGRRGTHDELEARGHAIGGRRMGRIVAEERLGARGRARPKRAYGSYRGEVSRHPGNKVRQDLAAGLPNFLWPADVTQLSIPAGRPCLGPVLDCLDGAVVSWAASASPDAKMANSMLRAALATTTDEERRHLVIHSDCGCHCRWPEWVSICEEAGIMRSMSRKGCSPDNSRMEGLFGTMEVETFHGRDWAGVTLDGLRERIDAYIERYNKTRVRRSPGPMSPLQYRQSLGLAAQQQGTEKRYRPRL</sequence>
<dbReference type="PROSITE" id="PS50994">
    <property type="entry name" value="INTEGRASE"/>
    <property type="match status" value="1"/>
</dbReference>
<feature type="compositionally biased region" description="Low complexity" evidence="1">
    <location>
        <begin position="169"/>
        <end position="184"/>
    </location>
</feature>
<dbReference type="InterPro" id="IPR036397">
    <property type="entry name" value="RNaseH_sf"/>
</dbReference>
<dbReference type="eggNOG" id="COG2963">
    <property type="taxonomic scope" value="Bacteria"/>
</dbReference>
<organism evidence="3 4">
    <name type="scientific">Olsenella profusa F0195</name>
    <dbReference type="NCBI Taxonomy" id="1125712"/>
    <lineage>
        <taxon>Bacteria</taxon>
        <taxon>Bacillati</taxon>
        <taxon>Actinomycetota</taxon>
        <taxon>Coriobacteriia</taxon>
        <taxon>Coriobacteriales</taxon>
        <taxon>Atopobiaceae</taxon>
        <taxon>Olsenella</taxon>
    </lineage>
</organism>
<feature type="non-terminal residue" evidence="3">
    <location>
        <position position="538"/>
    </location>
</feature>
<dbReference type="RefSeq" id="WP_021727042.1">
    <property type="nucleotide sequence ID" value="NZ_AWEZ01000065.1"/>
</dbReference>
<evidence type="ECO:0000256" key="1">
    <source>
        <dbReference type="SAM" id="MobiDB-lite"/>
    </source>
</evidence>
<feature type="domain" description="Integrase catalytic" evidence="2">
    <location>
        <begin position="356"/>
        <end position="522"/>
    </location>
</feature>
<accession>U2TJ11</accession>
<dbReference type="PANTHER" id="PTHR46889:SF4">
    <property type="entry name" value="TRANSPOSASE INSO FOR INSERTION SEQUENCE ELEMENT IS911B-RELATED"/>
    <property type="match status" value="1"/>
</dbReference>
<dbReference type="GO" id="GO:0015074">
    <property type="term" value="P:DNA integration"/>
    <property type="evidence" value="ECO:0007669"/>
    <property type="project" value="InterPro"/>
</dbReference>
<gene>
    <name evidence="3" type="ORF">HMPREF1316_2685</name>
</gene>
<dbReference type="SUPFAM" id="SSF53098">
    <property type="entry name" value="Ribonuclease H-like"/>
    <property type="match status" value="1"/>
</dbReference>
<evidence type="ECO:0000313" key="3">
    <source>
        <dbReference type="EMBL" id="ERL06455.1"/>
    </source>
</evidence>
<dbReference type="Pfam" id="PF00665">
    <property type="entry name" value="rve"/>
    <property type="match status" value="1"/>
</dbReference>
<evidence type="ECO:0000313" key="4">
    <source>
        <dbReference type="Proteomes" id="UP000016638"/>
    </source>
</evidence>
<dbReference type="NCBIfam" id="NF033516">
    <property type="entry name" value="transpos_IS3"/>
    <property type="match status" value="1"/>
</dbReference>